<reference evidence="1 2" key="1">
    <citation type="submission" date="2021-03" db="EMBL/GenBank/DDBJ databases">
        <authorList>
            <person name="Kanchanasin P."/>
            <person name="Saeng-In P."/>
            <person name="Phongsopitanun W."/>
            <person name="Yuki M."/>
            <person name="Kudo T."/>
            <person name="Ohkuma M."/>
            <person name="Tanasupawat S."/>
        </authorList>
    </citation>
    <scope>NUCLEOTIDE SEQUENCE [LARGE SCALE GENOMIC DNA]</scope>
    <source>
        <strain evidence="1 2">L46</strain>
    </source>
</reference>
<dbReference type="EMBL" id="JAGEOK010000021">
    <property type="protein sequence ID" value="MBO2441768.1"/>
    <property type="molecule type" value="Genomic_DNA"/>
</dbReference>
<evidence type="ECO:0000313" key="1">
    <source>
        <dbReference type="EMBL" id="MBO2441768.1"/>
    </source>
</evidence>
<evidence type="ECO:0000313" key="2">
    <source>
        <dbReference type="Proteomes" id="UP000666915"/>
    </source>
</evidence>
<protein>
    <submittedName>
        <fullName evidence="1">Uncharacterized protein</fullName>
    </submittedName>
</protein>
<dbReference type="RefSeq" id="WP_208270110.1">
    <property type="nucleotide sequence ID" value="NZ_BAAAGM010000043.1"/>
</dbReference>
<accession>A0ABS3R688</accession>
<sequence length="81" mass="8542">MRTVSDSVISSRAVMVGGIPAVAAVQPVCAAPWFPPGVMHWRGEATGSWWAMTPSGGRLIEAATEEALAYEVRRVMAGVTV</sequence>
<keyword evidence="2" id="KW-1185">Reference proteome</keyword>
<proteinExistence type="predicted"/>
<gene>
    <name evidence="1" type="ORF">J4557_30015</name>
</gene>
<name>A0ABS3R688_9ACTN</name>
<organism evidence="1 2">
    <name type="scientific">Actinomadura nitritigenes</name>
    <dbReference type="NCBI Taxonomy" id="134602"/>
    <lineage>
        <taxon>Bacteria</taxon>
        <taxon>Bacillati</taxon>
        <taxon>Actinomycetota</taxon>
        <taxon>Actinomycetes</taxon>
        <taxon>Streptosporangiales</taxon>
        <taxon>Thermomonosporaceae</taxon>
        <taxon>Actinomadura</taxon>
    </lineage>
</organism>
<comment type="caution">
    <text evidence="1">The sequence shown here is derived from an EMBL/GenBank/DDBJ whole genome shotgun (WGS) entry which is preliminary data.</text>
</comment>
<dbReference type="Proteomes" id="UP000666915">
    <property type="component" value="Unassembled WGS sequence"/>
</dbReference>